<dbReference type="Proteomes" id="UP000794436">
    <property type="component" value="Unassembled WGS sequence"/>
</dbReference>
<proteinExistence type="predicted"/>
<sequence>MATNNVLFTSKSFKMRRMLRWLDAEVQIVATSINEAQLFYRLASSEPQENPWFFVKLARTLEHPFRFDTKPIKNELTLSVGRRSHKTHLRAPDANEFAVCVKLIQAGVMASLLLEVPDDAQAKKIDGETKAVSKTSGGQRRQSDRPAKSTALVGNRHSIASSQVANVQYIQPIEQKQPSKKTTKQKKECADRKKRDKQVVNLLFVEQVGDMKARLDNQEPRESSFSQFSKSHRGYLMPIMSKSTSYYDVVKRFPSPTQADDVSDWLWE</sequence>
<name>A0A8K1CPB4_PYTOL</name>
<gene>
    <name evidence="2" type="ORF">Poli38472_014081</name>
</gene>
<dbReference type="AlphaFoldDB" id="A0A8K1CPB4"/>
<comment type="caution">
    <text evidence="2">The sequence shown here is derived from an EMBL/GenBank/DDBJ whole genome shotgun (WGS) entry which is preliminary data.</text>
</comment>
<protein>
    <submittedName>
        <fullName evidence="2">Uncharacterized protein</fullName>
    </submittedName>
</protein>
<accession>A0A8K1CPB4</accession>
<feature type="region of interest" description="Disordered" evidence="1">
    <location>
        <begin position="125"/>
        <end position="156"/>
    </location>
</feature>
<evidence type="ECO:0000313" key="3">
    <source>
        <dbReference type="Proteomes" id="UP000794436"/>
    </source>
</evidence>
<reference evidence="2" key="1">
    <citation type="submission" date="2019-03" db="EMBL/GenBank/DDBJ databases">
        <title>Long read genome sequence of the mycoparasitic Pythium oligandrum ATCC 38472 isolated from sugarbeet rhizosphere.</title>
        <authorList>
            <person name="Gaulin E."/>
        </authorList>
    </citation>
    <scope>NUCLEOTIDE SEQUENCE</scope>
    <source>
        <strain evidence="2">ATCC 38472_TT</strain>
    </source>
</reference>
<organism evidence="2 3">
    <name type="scientific">Pythium oligandrum</name>
    <name type="common">Mycoparasitic fungus</name>
    <dbReference type="NCBI Taxonomy" id="41045"/>
    <lineage>
        <taxon>Eukaryota</taxon>
        <taxon>Sar</taxon>
        <taxon>Stramenopiles</taxon>
        <taxon>Oomycota</taxon>
        <taxon>Peronosporomycetes</taxon>
        <taxon>Pythiales</taxon>
        <taxon>Pythiaceae</taxon>
        <taxon>Pythium</taxon>
    </lineage>
</organism>
<evidence type="ECO:0000256" key="1">
    <source>
        <dbReference type="SAM" id="MobiDB-lite"/>
    </source>
</evidence>
<evidence type="ECO:0000313" key="2">
    <source>
        <dbReference type="EMBL" id="TMW66769.1"/>
    </source>
</evidence>
<feature type="region of interest" description="Disordered" evidence="1">
    <location>
        <begin position="172"/>
        <end position="194"/>
    </location>
</feature>
<keyword evidence="3" id="KW-1185">Reference proteome</keyword>
<dbReference type="EMBL" id="SPLM01000007">
    <property type="protein sequence ID" value="TMW66769.1"/>
    <property type="molecule type" value="Genomic_DNA"/>
</dbReference>